<organism evidence="2">
    <name type="scientific">Vitis vinifera</name>
    <name type="common">Grape</name>
    <dbReference type="NCBI Taxonomy" id="29760"/>
    <lineage>
        <taxon>Eukaryota</taxon>
        <taxon>Viridiplantae</taxon>
        <taxon>Streptophyta</taxon>
        <taxon>Embryophyta</taxon>
        <taxon>Tracheophyta</taxon>
        <taxon>Spermatophyta</taxon>
        <taxon>Magnoliopsida</taxon>
        <taxon>eudicotyledons</taxon>
        <taxon>Gunneridae</taxon>
        <taxon>Pentapetalae</taxon>
        <taxon>rosids</taxon>
        <taxon>Vitales</taxon>
        <taxon>Vitaceae</taxon>
        <taxon>Viteae</taxon>
        <taxon>Vitis</taxon>
    </lineage>
</organism>
<sequence>MEAFKRFVILALVLVVAVVANGQGSICRMTQDGLTACKPSVEWAEPTPAFARLLCGHFQGRLAMSLLLQELRALALPGNRPEHGHAAPGQVQYRHLNPLLKPCMNE</sequence>
<accession>A5C3U4</accession>
<feature type="signal peptide" evidence="1">
    <location>
        <begin position="1"/>
        <end position="22"/>
    </location>
</feature>
<evidence type="ECO:0000256" key="1">
    <source>
        <dbReference type="SAM" id="SignalP"/>
    </source>
</evidence>
<name>A5C3U4_VITVI</name>
<evidence type="ECO:0000313" key="2">
    <source>
        <dbReference type="EMBL" id="CAN66335.1"/>
    </source>
</evidence>
<dbReference type="EMBL" id="AM481267">
    <property type="protein sequence ID" value="CAN66335.1"/>
    <property type="molecule type" value="Genomic_DNA"/>
</dbReference>
<protein>
    <submittedName>
        <fullName evidence="2">Uncharacterized protein</fullName>
    </submittedName>
</protein>
<dbReference type="AlphaFoldDB" id="A5C3U4"/>
<proteinExistence type="predicted"/>
<feature type="chain" id="PRO_5002680156" evidence="1">
    <location>
        <begin position="23"/>
        <end position="106"/>
    </location>
</feature>
<reference evidence="2" key="1">
    <citation type="journal article" date="2007" name="PLoS ONE">
        <title>The first genome sequence of an elite grapevine cultivar (Pinot noir Vitis vinifera L.): coping with a highly heterozygous genome.</title>
        <authorList>
            <person name="Velasco R."/>
            <person name="Zharkikh A."/>
            <person name="Troggio M."/>
            <person name="Cartwright D.A."/>
            <person name="Cestaro A."/>
            <person name="Pruss D."/>
            <person name="Pindo M."/>
            <person name="FitzGerald L.M."/>
            <person name="Vezzulli S."/>
            <person name="Reid J."/>
            <person name="Malacarne G."/>
            <person name="Iliev D."/>
            <person name="Coppola G."/>
            <person name="Wardell B."/>
            <person name="Micheletti D."/>
            <person name="Macalma T."/>
            <person name="Facci M."/>
            <person name="Mitchell J.T."/>
            <person name="Perazzolli M."/>
            <person name="Eldredge G."/>
            <person name="Gatto P."/>
            <person name="Oyzerski R."/>
            <person name="Moretto M."/>
            <person name="Gutin N."/>
            <person name="Stefanini M."/>
            <person name="Chen Y."/>
            <person name="Segala C."/>
            <person name="Davenport C."/>
            <person name="Dematte L."/>
            <person name="Mraz A."/>
            <person name="Battilana J."/>
            <person name="Stormo K."/>
            <person name="Costa F."/>
            <person name="Tao Q."/>
            <person name="Si-Ammour A."/>
            <person name="Harkins T."/>
            <person name="Lackey A."/>
            <person name="Perbost C."/>
            <person name="Taillon B."/>
            <person name="Stella A."/>
            <person name="Solovyev V."/>
            <person name="Fawcett J.A."/>
            <person name="Sterck L."/>
            <person name="Vandepoele K."/>
            <person name="Grando S.M."/>
            <person name="Toppo S."/>
            <person name="Moser C."/>
            <person name="Lanchbury J."/>
            <person name="Bogden R."/>
            <person name="Skolnick M."/>
            <person name="Sgaramella V."/>
            <person name="Bhatnagar S.K."/>
            <person name="Fontana P."/>
            <person name="Gutin A."/>
            <person name="Van de Peer Y."/>
            <person name="Salamini F."/>
            <person name="Viola R."/>
        </authorList>
    </citation>
    <scope>NUCLEOTIDE SEQUENCE</scope>
</reference>
<gene>
    <name evidence="2" type="ORF">VITISV_009804</name>
</gene>
<keyword evidence="1" id="KW-0732">Signal</keyword>